<name>A0A8J5GJ38_ZINOF</name>
<reference evidence="3 4" key="1">
    <citation type="submission" date="2020-08" db="EMBL/GenBank/DDBJ databases">
        <title>Plant Genome Project.</title>
        <authorList>
            <person name="Zhang R.-G."/>
        </authorList>
    </citation>
    <scope>NUCLEOTIDE SEQUENCE [LARGE SCALE GENOMIC DNA]</scope>
    <source>
        <tissue evidence="3">Rhizome</tissue>
    </source>
</reference>
<comment type="caution">
    <text evidence="3">The sequence shown here is derived from an EMBL/GenBank/DDBJ whole genome shotgun (WGS) entry which is preliminary data.</text>
</comment>
<dbReference type="Pfam" id="PF03195">
    <property type="entry name" value="LOB"/>
    <property type="match status" value="1"/>
</dbReference>
<evidence type="ECO:0000256" key="1">
    <source>
        <dbReference type="ARBA" id="ARBA00005474"/>
    </source>
</evidence>
<dbReference type="Proteomes" id="UP000734854">
    <property type="component" value="Unassembled WGS sequence"/>
</dbReference>
<dbReference type="EMBL" id="JACMSC010000009">
    <property type="protein sequence ID" value="KAG6508706.1"/>
    <property type="molecule type" value="Genomic_DNA"/>
</dbReference>
<dbReference type="PROSITE" id="PS50891">
    <property type="entry name" value="LOB"/>
    <property type="match status" value="1"/>
</dbReference>
<keyword evidence="4" id="KW-1185">Reference proteome</keyword>
<comment type="similarity">
    <text evidence="1">Belongs to the LOB domain-containing protein family.</text>
</comment>
<evidence type="ECO:0000313" key="3">
    <source>
        <dbReference type="EMBL" id="KAG6508706.1"/>
    </source>
</evidence>
<feature type="domain" description="LOB" evidence="2">
    <location>
        <begin position="9"/>
        <end position="110"/>
    </location>
</feature>
<evidence type="ECO:0000313" key="4">
    <source>
        <dbReference type="Proteomes" id="UP000734854"/>
    </source>
</evidence>
<protein>
    <recommendedName>
        <fullName evidence="2">LOB domain-containing protein</fullName>
    </recommendedName>
</protein>
<sequence length="382" mass="41641">MAFSGTANSACAACRHQRRRCKPDCTLAPYFPANDQHKFLNAHRLFGVSNIIKIIANLDPLQRNEAMRTIIFQSDMRAQDPVGGCYQLIQDLDNQIKHHVAELQLVHRHLSICRAQAAAAAAAAAAQASDLDVVGPGSLLPVSGAAQDVVLDPDTAVNIYEANLYSASMNNNLSQQQHEQQQFYNNNYFCFDNINGNNHNNGNCIDVHSDACDHNLLSTLQQQQQHHQCVVGDDEEVKPLVDMFEVRTLISADDDRDSSGNNVASTSSDQVSWHEYITLSHILFILKGKEWGSCYFGLGASLSCLAPETAAVAAADTAAAAAPTFKPPAAFMAVPTFAKTAIPPARSALKATVGFSSIPKMIVKKKNETNRKGKPFVQVFFR</sequence>
<dbReference type="PANTHER" id="PTHR31301">
    <property type="entry name" value="LOB DOMAIN-CONTAINING PROTEIN 4-RELATED"/>
    <property type="match status" value="1"/>
</dbReference>
<gene>
    <name evidence="3" type="ORF">ZIOFF_034086</name>
</gene>
<proteinExistence type="inferred from homology"/>
<evidence type="ECO:0000259" key="2">
    <source>
        <dbReference type="PROSITE" id="PS50891"/>
    </source>
</evidence>
<dbReference type="InterPro" id="IPR004883">
    <property type="entry name" value="LOB"/>
</dbReference>
<accession>A0A8J5GJ38</accession>
<organism evidence="3 4">
    <name type="scientific">Zingiber officinale</name>
    <name type="common">Ginger</name>
    <name type="synonym">Amomum zingiber</name>
    <dbReference type="NCBI Taxonomy" id="94328"/>
    <lineage>
        <taxon>Eukaryota</taxon>
        <taxon>Viridiplantae</taxon>
        <taxon>Streptophyta</taxon>
        <taxon>Embryophyta</taxon>
        <taxon>Tracheophyta</taxon>
        <taxon>Spermatophyta</taxon>
        <taxon>Magnoliopsida</taxon>
        <taxon>Liliopsida</taxon>
        <taxon>Zingiberales</taxon>
        <taxon>Zingiberaceae</taxon>
        <taxon>Zingiber</taxon>
    </lineage>
</organism>
<dbReference type="AlphaFoldDB" id="A0A8J5GJ38"/>
<dbReference type="PANTHER" id="PTHR31301:SF186">
    <property type="entry name" value="OS09G0364100 PROTEIN"/>
    <property type="match status" value="1"/>
</dbReference>